<dbReference type="AlphaFoldDB" id="A0A3Q9G714"/>
<sequence length="171" mass="18662">MSEQAGSGVLEALRGHEPTDRLLFSVELLDRIEEARSIDQRLDRAVEEALEVTPSERRALVLIRGGVTDIEDLSRELGLLEQATRVLIDALRERGFVIVTETGLSADSETEASAVIAVTERGAATVDRSEAIRYRTADLVSTRLSDEQVETLSASMSQVADISSARQLPRA</sequence>
<dbReference type="Gene3D" id="1.10.10.10">
    <property type="entry name" value="Winged helix-like DNA-binding domain superfamily/Winged helix DNA-binding domain"/>
    <property type="match status" value="1"/>
</dbReference>
<evidence type="ECO:0008006" key="3">
    <source>
        <dbReference type="Google" id="ProtNLM"/>
    </source>
</evidence>
<proteinExistence type="predicted"/>
<dbReference type="KEGG" id="flh:EJ997_04690"/>
<reference evidence="1 2" key="1">
    <citation type="submission" date="2018-12" db="EMBL/GenBank/DDBJ databases">
        <title>Complete genome sequence of Flaviflexus sp. H23T48.</title>
        <authorList>
            <person name="Bae J.-W."/>
            <person name="Lee J.-Y."/>
        </authorList>
    </citation>
    <scope>NUCLEOTIDE SEQUENCE [LARGE SCALE GENOMIC DNA]</scope>
    <source>
        <strain evidence="1 2">H23T48</strain>
    </source>
</reference>
<organism evidence="1 2">
    <name type="scientific">Flaviflexus ciconiae</name>
    <dbReference type="NCBI Taxonomy" id="2496867"/>
    <lineage>
        <taxon>Bacteria</taxon>
        <taxon>Bacillati</taxon>
        <taxon>Actinomycetota</taxon>
        <taxon>Actinomycetes</taxon>
        <taxon>Actinomycetales</taxon>
        <taxon>Actinomycetaceae</taxon>
        <taxon>Flaviflexus</taxon>
    </lineage>
</organism>
<dbReference type="Proteomes" id="UP000280344">
    <property type="component" value="Chromosome"/>
</dbReference>
<dbReference type="EMBL" id="CP034593">
    <property type="protein sequence ID" value="AZQ76746.1"/>
    <property type="molecule type" value="Genomic_DNA"/>
</dbReference>
<accession>A0A3Q9G714</accession>
<dbReference type="InterPro" id="IPR036390">
    <property type="entry name" value="WH_DNA-bd_sf"/>
</dbReference>
<keyword evidence="2" id="KW-1185">Reference proteome</keyword>
<name>A0A3Q9G714_9ACTO</name>
<evidence type="ECO:0000313" key="1">
    <source>
        <dbReference type="EMBL" id="AZQ76746.1"/>
    </source>
</evidence>
<dbReference type="RefSeq" id="WP_126703554.1">
    <property type="nucleotide sequence ID" value="NZ_CP034593.1"/>
</dbReference>
<gene>
    <name evidence="1" type="ORF">EJ997_04690</name>
</gene>
<dbReference type="OrthoDB" id="9852268at2"/>
<dbReference type="SUPFAM" id="SSF46785">
    <property type="entry name" value="Winged helix' DNA-binding domain"/>
    <property type="match status" value="1"/>
</dbReference>
<protein>
    <recommendedName>
        <fullName evidence="3">MarR family transcriptional regulator</fullName>
    </recommendedName>
</protein>
<evidence type="ECO:0000313" key="2">
    <source>
        <dbReference type="Proteomes" id="UP000280344"/>
    </source>
</evidence>
<dbReference type="InterPro" id="IPR036388">
    <property type="entry name" value="WH-like_DNA-bd_sf"/>
</dbReference>